<organism evidence="2">
    <name type="scientific">hydrothermal vent metagenome</name>
    <dbReference type="NCBI Taxonomy" id="652676"/>
    <lineage>
        <taxon>unclassified sequences</taxon>
        <taxon>metagenomes</taxon>
        <taxon>ecological metagenomes</taxon>
    </lineage>
</organism>
<evidence type="ECO:0008006" key="3">
    <source>
        <dbReference type="Google" id="ProtNLM"/>
    </source>
</evidence>
<keyword evidence="1" id="KW-1133">Transmembrane helix</keyword>
<dbReference type="AlphaFoldDB" id="A0A3B1E7Y1"/>
<dbReference type="NCBIfam" id="TIGR03382">
    <property type="entry name" value="GC_trans_RRR"/>
    <property type="match status" value="1"/>
</dbReference>
<proteinExistence type="predicted"/>
<feature type="transmembrane region" description="Helical" evidence="1">
    <location>
        <begin position="45"/>
        <end position="64"/>
    </location>
</feature>
<keyword evidence="1" id="KW-0812">Transmembrane</keyword>
<evidence type="ECO:0000256" key="1">
    <source>
        <dbReference type="SAM" id="Phobius"/>
    </source>
</evidence>
<protein>
    <recommendedName>
        <fullName evidence="3">PEP-CTERM protein-sorting domain-containing protein</fullName>
    </recommendedName>
</protein>
<evidence type="ECO:0000313" key="2">
    <source>
        <dbReference type="EMBL" id="VAX40287.1"/>
    </source>
</evidence>
<name>A0A3B1E7Y1_9ZZZZ</name>
<keyword evidence="1" id="KW-0472">Membrane</keyword>
<reference evidence="2" key="1">
    <citation type="submission" date="2018-06" db="EMBL/GenBank/DDBJ databases">
        <authorList>
            <person name="Zhirakovskaya E."/>
        </authorList>
    </citation>
    <scope>NUCLEOTIDE SEQUENCE</scope>
</reference>
<feature type="non-terminal residue" evidence="2">
    <location>
        <position position="1"/>
    </location>
</feature>
<accession>A0A3B1E7Y1</accession>
<dbReference type="EMBL" id="UOGK01000367">
    <property type="protein sequence ID" value="VAX40287.1"/>
    <property type="molecule type" value="Genomic_DNA"/>
</dbReference>
<sequence length="68" mass="7310">DGDSIFDVWVGQSNLANPDFESLLYAEVLVGVGQEPIGQFWNLNVQSPAPGALALLGLSGLIATRRRR</sequence>
<gene>
    <name evidence="2" type="ORF">MNBD_PLANCTO03-1977</name>
</gene>
<dbReference type="InterPro" id="IPR017756">
    <property type="entry name" value="TM_Gly-Cys-Arg_CS"/>
</dbReference>